<dbReference type="STRING" id="658457.SAMN05216601_10154"/>
<proteinExistence type="predicted"/>
<sequence>MNASKQKGMVLLVSLILLLMLTLIAITASNQASLQLRISSNSEQRNMAFQAAEAGIASWVSVYFTESDSSKLPTTDTSGETSFNVVSNKSRWDVACPGGNLGFGSGTPRMDCFDLTVEGGSVCENGVCAVKSIHRQGGQRRGDIQ</sequence>
<evidence type="ECO:0000313" key="3">
    <source>
        <dbReference type="Proteomes" id="UP000182400"/>
    </source>
</evidence>
<organism evidence="2 3">
    <name type="scientific">Ectopseudomonas composti</name>
    <dbReference type="NCBI Taxonomy" id="658457"/>
    <lineage>
        <taxon>Bacteria</taxon>
        <taxon>Pseudomonadati</taxon>
        <taxon>Pseudomonadota</taxon>
        <taxon>Gammaproteobacteria</taxon>
        <taxon>Pseudomonadales</taxon>
        <taxon>Pseudomonadaceae</taxon>
        <taxon>Ectopseudomonas</taxon>
    </lineage>
</organism>
<dbReference type="Pfam" id="PF14341">
    <property type="entry name" value="PilX_N"/>
    <property type="match status" value="1"/>
</dbReference>
<dbReference type="AlphaFoldDB" id="A0A1I5J7X4"/>
<dbReference type="Proteomes" id="UP000182400">
    <property type="component" value="Unassembled WGS sequence"/>
</dbReference>
<accession>A0A1I5J7X4</accession>
<protein>
    <submittedName>
        <fullName evidence="2">PilX N-terminal</fullName>
    </submittedName>
</protein>
<reference evidence="2 3" key="1">
    <citation type="submission" date="2016-10" db="EMBL/GenBank/DDBJ databases">
        <authorList>
            <person name="de Groot N.N."/>
        </authorList>
    </citation>
    <scope>NUCLEOTIDE SEQUENCE [LARGE SCALE GENOMIC DNA]</scope>
    <source>
        <strain evidence="2 3">CCUG 59231</strain>
    </source>
</reference>
<gene>
    <name evidence="2" type="ORF">SAMN05216601_10154</name>
</gene>
<evidence type="ECO:0000313" key="2">
    <source>
        <dbReference type="EMBL" id="SFO68471.1"/>
    </source>
</evidence>
<dbReference type="InterPro" id="IPR025746">
    <property type="entry name" value="PilX_N_dom"/>
</dbReference>
<dbReference type="RefSeq" id="WP_074935959.1">
    <property type="nucleotide sequence ID" value="NZ_FOWP01000001.1"/>
</dbReference>
<feature type="domain" description="Type 4 fimbrial biogenesis protein PilX N-terminal" evidence="1">
    <location>
        <begin position="7"/>
        <end position="57"/>
    </location>
</feature>
<dbReference type="EMBL" id="FOWP01000001">
    <property type="protein sequence ID" value="SFO68471.1"/>
    <property type="molecule type" value="Genomic_DNA"/>
</dbReference>
<evidence type="ECO:0000259" key="1">
    <source>
        <dbReference type="Pfam" id="PF14341"/>
    </source>
</evidence>
<name>A0A1I5J7X4_9GAMM</name>